<name>Q84641_PBCV1</name>
<dbReference type="KEGG" id="vg:918317"/>
<keyword evidence="2" id="KW-1185">Reference proteome</keyword>
<dbReference type="PIR" id="T17826">
    <property type="entry name" value="T17826"/>
</dbReference>
<reference evidence="1 2" key="5">
    <citation type="journal article" date="1997" name="Virology">
        <title>Analysis of 74 kb of DNA located at the right end of the 330-kb chlorella virus PBCV-1 genome.</title>
        <authorList>
            <person name="Li Y."/>
            <person name="Lu Z."/>
            <person name="Sun L."/>
            <person name="Ropp S."/>
            <person name="Kutish G.F."/>
            <person name="Rock D.L."/>
            <person name="Van Etten J.L."/>
        </authorList>
    </citation>
    <scope>NUCLEOTIDE SEQUENCE [LARGE SCALE GENOMIC DNA]</scope>
</reference>
<sequence>MRNTTSPLSFLDIGNMPAEEFMMSYYYMMSYFHSKFADTLNEIFFRLYKCSSKFMYDPRRSFVDNFFIFRSLIPVKSFSSYQLGVQYFLSCILKHILYRLYILTGYNM</sequence>
<organism evidence="1 2">
    <name type="scientific">Paramecium bursaria Chlorella virus 1</name>
    <name type="common">PBCV-1</name>
    <dbReference type="NCBI Taxonomy" id="10506"/>
    <lineage>
        <taxon>Viruses</taxon>
        <taxon>Varidnaviria</taxon>
        <taxon>Bamfordvirae</taxon>
        <taxon>Nucleocytoviricota</taxon>
        <taxon>Megaviricetes</taxon>
        <taxon>Algavirales</taxon>
        <taxon>Phycodnaviridae</taxon>
        <taxon>Chlorovirus</taxon>
        <taxon>Chlorovirus vanettense</taxon>
    </lineage>
</organism>
<reference evidence="1 2" key="6">
    <citation type="journal article" date="1999" name="Virology">
        <title>Chlorella virus PBCV-1 encodes a functional homospermidine synthase.</title>
        <authorList>
            <person name="Kaiser A."/>
            <person name="Vollmert M."/>
            <person name="Tholl D."/>
            <person name="Graves M.V."/>
            <person name="Gurnon J.R."/>
            <person name="Xing W."/>
            <person name="Lisec A.D."/>
            <person name="Nickerson K.W."/>
            <person name="Van Etten J.L."/>
        </authorList>
    </citation>
    <scope>NUCLEOTIDE SEQUENCE [LARGE SCALE GENOMIC DNA]</scope>
</reference>
<evidence type="ECO:0000313" key="2">
    <source>
        <dbReference type="Proteomes" id="UP000000862"/>
    </source>
</evidence>
<dbReference type="RefSeq" id="NP_048683.1">
    <property type="nucleotide sequence ID" value="NC_000852.5"/>
</dbReference>
<dbReference type="GeneID" id="918317"/>
<reference evidence="1 2" key="1">
    <citation type="journal article" date="1995" name="Virology">
        <title>Analysis of 45 kb of DNA located at the left end of the chlorella virus PBCV-1 genome.</title>
        <authorList>
            <person name="Lu Z."/>
            <person name="Li Y."/>
            <person name="Zhang Y."/>
            <person name="Kutish G.F."/>
            <person name="Rock D.L."/>
            <person name="Van Etten J.L."/>
        </authorList>
    </citation>
    <scope>NUCLEOTIDE SEQUENCE [LARGE SCALE GENOMIC DNA]</scope>
</reference>
<reference evidence="1 2" key="8">
    <citation type="journal article" date="2010" name="J. Virol.">
        <title>Microarray analysis of Paramecium bursaria chlorella virus 1 transcription.</title>
        <authorList>
            <person name="Yanai-Balser G.M."/>
            <person name="Duncan G.A."/>
            <person name="Eudy J.D."/>
            <person name="Wang D."/>
            <person name="Li X."/>
            <person name="Agarkova I.V."/>
            <person name="Dunigan D.D."/>
            <person name="Van Etten J.L."/>
        </authorList>
    </citation>
    <scope>NUCLEOTIDE SEQUENCE [LARGE SCALE GENOMIC DNA]</scope>
</reference>
<evidence type="ECO:0000313" key="1">
    <source>
        <dbReference type="EMBL" id="AAC96695.1"/>
    </source>
</evidence>
<dbReference type="Proteomes" id="UP000000862">
    <property type="component" value="Segment"/>
</dbReference>
<organismHost>
    <name type="scientific">Chlorella</name>
    <dbReference type="NCBI Taxonomy" id="3071"/>
</organismHost>
<reference evidence="1 2" key="7">
    <citation type="journal article" date="2000" name="Virology">
        <title>Characterization of a beta-1,3-glucanase encoded by chlorella virus PBCV-1.</title>
        <authorList>
            <person name="Sun L."/>
            <person name="Gurnon J.R."/>
            <person name="Adams B.J."/>
            <person name="Graves M.V."/>
            <person name="Van Etten J.L."/>
        </authorList>
    </citation>
    <scope>NUCLEOTIDE SEQUENCE [LARGE SCALE GENOMIC DNA]</scope>
</reference>
<reference evidence="1 2" key="4">
    <citation type="journal article" date="1996" name="Virology">
        <title>Analysis of 76 kb of the chlorella virus PBCV-1 330-kb genome: map positions 182 to 258.</title>
        <authorList>
            <person name="Kutish G.F."/>
            <person name="Li Y."/>
            <person name="Lu Z."/>
            <person name="Furuta M."/>
            <person name="Rock D.L."/>
            <person name="Van Etten J.L."/>
        </authorList>
    </citation>
    <scope>NUCLEOTIDE SEQUENCE [LARGE SCALE GENOMIC DNA]</scope>
</reference>
<accession>Q84641</accession>
<protein>
    <submittedName>
        <fullName evidence="1">Uncharacterized protein</fullName>
    </submittedName>
</protein>
<gene>
    <name evidence="1" type="primary">a327R</name>
</gene>
<reference evidence="1 2" key="3">
    <citation type="journal article" date="1996" name="Virology">
        <title>Analysis of 94 kb of the chlorella virus PBCV-1 330-kb genome: map positions 88 to 182.</title>
        <authorList>
            <person name="Lu Z."/>
            <person name="Li Y."/>
            <person name="Que Q."/>
            <person name="Kutish G.F."/>
            <person name="Rock D.L."/>
            <person name="Van Etten J.L."/>
        </authorList>
    </citation>
    <scope>NUCLEOTIDE SEQUENCE [LARGE SCALE GENOMIC DNA]</scope>
</reference>
<dbReference type="EMBL" id="JF411744">
    <property type="protein sequence ID" value="AAC96695.1"/>
    <property type="molecule type" value="Genomic_DNA"/>
</dbReference>
<proteinExistence type="predicted"/>
<reference evidence="1 2" key="2">
    <citation type="journal article" date="1995" name="Virology">
        <title>Analysis of 43 kb of the Chlorella virus PBCV-1 330-kb genome: map positions 45 to 88.</title>
        <authorList>
            <person name="Li Y."/>
            <person name="Lu Z."/>
            <person name="Burbank D.E."/>
            <person name="Kutish G.F."/>
            <person name="Rock D.L."/>
            <person name="Van Etten J.L."/>
        </authorList>
    </citation>
    <scope>NUCLEOTIDE SEQUENCE [LARGE SCALE GENOMIC DNA]</scope>
</reference>